<organism evidence="1 2">
    <name type="scientific">Araneus ventricosus</name>
    <name type="common">Orbweaver spider</name>
    <name type="synonym">Epeira ventricosa</name>
    <dbReference type="NCBI Taxonomy" id="182803"/>
    <lineage>
        <taxon>Eukaryota</taxon>
        <taxon>Metazoa</taxon>
        <taxon>Ecdysozoa</taxon>
        <taxon>Arthropoda</taxon>
        <taxon>Chelicerata</taxon>
        <taxon>Arachnida</taxon>
        <taxon>Araneae</taxon>
        <taxon>Araneomorphae</taxon>
        <taxon>Entelegynae</taxon>
        <taxon>Araneoidea</taxon>
        <taxon>Araneidae</taxon>
        <taxon>Araneus</taxon>
    </lineage>
</organism>
<proteinExistence type="predicted"/>
<keyword evidence="2" id="KW-1185">Reference proteome</keyword>
<dbReference type="Proteomes" id="UP000499080">
    <property type="component" value="Unassembled WGS sequence"/>
</dbReference>
<accession>A0A4Y2BIS5</accession>
<sequence>MAQEEDRKAIGGELESEMVILSPATNGRCFSQITDLAACLGSVFSERQWCSAGKHTVISGGFLLGYCEQKRQGMLGIIVLNELMVVAYELWIHEGVV</sequence>
<evidence type="ECO:0000313" key="1">
    <source>
        <dbReference type="EMBL" id="GBL91295.1"/>
    </source>
</evidence>
<dbReference type="OrthoDB" id="10294113at2759"/>
<name>A0A4Y2BIS5_ARAVE</name>
<evidence type="ECO:0000313" key="2">
    <source>
        <dbReference type="Proteomes" id="UP000499080"/>
    </source>
</evidence>
<dbReference type="EMBL" id="BGPR01000078">
    <property type="protein sequence ID" value="GBL91295.1"/>
    <property type="molecule type" value="Genomic_DNA"/>
</dbReference>
<comment type="caution">
    <text evidence="1">The sequence shown here is derived from an EMBL/GenBank/DDBJ whole genome shotgun (WGS) entry which is preliminary data.</text>
</comment>
<reference evidence="1 2" key="1">
    <citation type="journal article" date="2019" name="Sci. Rep.">
        <title>Orb-weaving spider Araneus ventricosus genome elucidates the spidroin gene catalogue.</title>
        <authorList>
            <person name="Kono N."/>
            <person name="Nakamura H."/>
            <person name="Ohtoshi R."/>
            <person name="Moran D.A.P."/>
            <person name="Shinohara A."/>
            <person name="Yoshida Y."/>
            <person name="Fujiwara M."/>
            <person name="Mori M."/>
            <person name="Tomita M."/>
            <person name="Arakawa K."/>
        </authorList>
    </citation>
    <scope>NUCLEOTIDE SEQUENCE [LARGE SCALE GENOMIC DNA]</scope>
</reference>
<gene>
    <name evidence="1" type="ORF">AVEN_203451_1</name>
</gene>
<protein>
    <submittedName>
        <fullName evidence="1">Uncharacterized protein</fullName>
    </submittedName>
</protein>
<dbReference type="AlphaFoldDB" id="A0A4Y2BIS5"/>